<reference evidence="2" key="1">
    <citation type="journal article" date="2023" name="Mol. Phylogenet. Evol.">
        <title>Genome-scale phylogeny and comparative genomics of the fungal order Sordariales.</title>
        <authorList>
            <person name="Hensen N."/>
            <person name="Bonometti L."/>
            <person name="Westerberg I."/>
            <person name="Brannstrom I.O."/>
            <person name="Guillou S."/>
            <person name="Cros-Aarteil S."/>
            <person name="Calhoun S."/>
            <person name="Haridas S."/>
            <person name="Kuo A."/>
            <person name="Mondo S."/>
            <person name="Pangilinan J."/>
            <person name="Riley R."/>
            <person name="LaButti K."/>
            <person name="Andreopoulos B."/>
            <person name="Lipzen A."/>
            <person name="Chen C."/>
            <person name="Yan M."/>
            <person name="Daum C."/>
            <person name="Ng V."/>
            <person name="Clum A."/>
            <person name="Steindorff A."/>
            <person name="Ohm R.A."/>
            <person name="Martin F."/>
            <person name="Silar P."/>
            <person name="Natvig D.O."/>
            <person name="Lalanne C."/>
            <person name="Gautier V."/>
            <person name="Ament-Velasquez S.L."/>
            <person name="Kruys A."/>
            <person name="Hutchinson M.I."/>
            <person name="Powell A.J."/>
            <person name="Barry K."/>
            <person name="Miller A.N."/>
            <person name="Grigoriev I.V."/>
            <person name="Debuchy R."/>
            <person name="Gladieux P."/>
            <person name="Hiltunen Thoren M."/>
            <person name="Johannesson H."/>
        </authorList>
    </citation>
    <scope>NUCLEOTIDE SEQUENCE</scope>
    <source>
        <strain evidence="2">CBS 731.68</strain>
    </source>
</reference>
<proteinExistence type="predicted"/>
<reference evidence="2" key="2">
    <citation type="submission" date="2023-05" db="EMBL/GenBank/DDBJ databases">
        <authorList>
            <consortium name="Lawrence Berkeley National Laboratory"/>
            <person name="Steindorff A."/>
            <person name="Hensen N."/>
            <person name="Bonometti L."/>
            <person name="Westerberg I."/>
            <person name="Brannstrom I.O."/>
            <person name="Guillou S."/>
            <person name="Cros-Aarteil S."/>
            <person name="Calhoun S."/>
            <person name="Haridas S."/>
            <person name="Kuo A."/>
            <person name="Mondo S."/>
            <person name="Pangilinan J."/>
            <person name="Riley R."/>
            <person name="Labutti K."/>
            <person name="Andreopoulos B."/>
            <person name="Lipzen A."/>
            <person name="Chen C."/>
            <person name="Yanf M."/>
            <person name="Daum C."/>
            <person name="Ng V."/>
            <person name="Clum A."/>
            <person name="Ohm R."/>
            <person name="Martin F."/>
            <person name="Silar P."/>
            <person name="Natvig D."/>
            <person name="Lalanne C."/>
            <person name="Gautier V."/>
            <person name="Ament-Velasquez S.L."/>
            <person name="Kruys A."/>
            <person name="Hutchinson M.I."/>
            <person name="Powell A.J."/>
            <person name="Barry K."/>
            <person name="Miller A.N."/>
            <person name="Grigoriev I.V."/>
            <person name="Debuchy R."/>
            <person name="Gladieux P."/>
            <person name="Thoren M.H."/>
            <person name="Johannesson H."/>
        </authorList>
    </citation>
    <scope>NUCLEOTIDE SEQUENCE</scope>
    <source>
        <strain evidence="2">CBS 731.68</strain>
    </source>
</reference>
<sequence>MSSFDSSTPNRTPQPCTLVRNVHIPDSDAEEMDLASQPWALAIVIEDDDLMFGGKPLCAWYEEDKRMLSTCIAEEENRGRQRQRVCVENHRSHKDQHQRQTPKPASTHASSESRQ</sequence>
<evidence type="ECO:0000313" key="2">
    <source>
        <dbReference type="EMBL" id="KAK4120690.1"/>
    </source>
</evidence>
<feature type="compositionally biased region" description="Basic and acidic residues" evidence="1">
    <location>
        <begin position="75"/>
        <end position="98"/>
    </location>
</feature>
<dbReference type="GeneID" id="87828190"/>
<gene>
    <name evidence="2" type="ORF">N657DRAFT_636402</name>
</gene>
<accession>A0AAN6TTY4</accession>
<comment type="caution">
    <text evidence="2">The sequence shown here is derived from an EMBL/GenBank/DDBJ whole genome shotgun (WGS) entry which is preliminary data.</text>
</comment>
<protein>
    <submittedName>
        <fullName evidence="2">Uncharacterized protein</fullName>
    </submittedName>
</protein>
<dbReference type="AlphaFoldDB" id="A0AAN6TTY4"/>
<dbReference type="EMBL" id="MU853237">
    <property type="protein sequence ID" value="KAK4120690.1"/>
    <property type="molecule type" value="Genomic_DNA"/>
</dbReference>
<keyword evidence="3" id="KW-1185">Reference proteome</keyword>
<feature type="region of interest" description="Disordered" evidence="1">
    <location>
        <begin position="74"/>
        <end position="115"/>
    </location>
</feature>
<organism evidence="2 3">
    <name type="scientific">Parathielavia appendiculata</name>
    <dbReference type="NCBI Taxonomy" id="2587402"/>
    <lineage>
        <taxon>Eukaryota</taxon>
        <taxon>Fungi</taxon>
        <taxon>Dikarya</taxon>
        <taxon>Ascomycota</taxon>
        <taxon>Pezizomycotina</taxon>
        <taxon>Sordariomycetes</taxon>
        <taxon>Sordariomycetidae</taxon>
        <taxon>Sordariales</taxon>
        <taxon>Chaetomiaceae</taxon>
        <taxon>Parathielavia</taxon>
    </lineage>
</organism>
<evidence type="ECO:0000256" key="1">
    <source>
        <dbReference type="SAM" id="MobiDB-lite"/>
    </source>
</evidence>
<name>A0AAN6TTY4_9PEZI</name>
<dbReference type="Proteomes" id="UP001302602">
    <property type="component" value="Unassembled WGS sequence"/>
</dbReference>
<feature type="compositionally biased region" description="Polar residues" evidence="1">
    <location>
        <begin position="99"/>
        <end position="115"/>
    </location>
</feature>
<evidence type="ECO:0000313" key="3">
    <source>
        <dbReference type="Proteomes" id="UP001302602"/>
    </source>
</evidence>
<dbReference type="RefSeq" id="XP_062644461.1">
    <property type="nucleotide sequence ID" value="XM_062791421.1"/>
</dbReference>